<sequence>MDTLESMKNQLSSTGLYRLDGTTTVDYELAAYAEGLNALRNGLSALQAESYVATASDYGLLEKERACGLPSSGGVSDRRAALLKLGAVRPGACTKEGLESALSAFGLSVSLEEDAANSKIIAHFLSQPPCGQTEAQRILEIFCPAHLTAESDFTGVS</sequence>
<dbReference type="Proteomes" id="UP000515909">
    <property type="component" value="Chromosome"/>
</dbReference>
<keyword evidence="3" id="KW-1185">Reference proteome</keyword>
<evidence type="ECO:0000313" key="4">
    <source>
        <dbReference type="Proteomes" id="UP000515909"/>
    </source>
</evidence>
<accession>A0A6N8HZV0</accession>
<protein>
    <submittedName>
        <fullName evidence="1">Uncharacterized protein</fullName>
    </submittedName>
</protein>
<evidence type="ECO:0000313" key="3">
    <source>
        <dbReference type="Proteomes" id="UP000469440"/>
    </source>
</evidence>
<dbReference type="OrthoDB" id="1857743at2"/>
<name>A0A6N8HZV0_9FIRM</name>
<reference evidence="1 3" key="1">
    <citation type="submission" date="2019-09" db="EMBL/GenBank/DDBJ databases">
        <title>Genome sequence of Clostridium sp. EA1.</title>
        <authorList>
            <person name="Poehlein A."/>
            <person name="Bengelsdorf F.R."/>
            <person name="Daniel R."/>
        </authorList>
    </citation>
    <scope>NUCLEOTIDE SEQUENCE [LARGE SCALE GENOMIC DNA]</scope>
    <source>
        <strain evidence="1 3">EA1</strain>
    </source>
</reference>
<gene>
    <name evidence="1" type="ORF">CAFE_18180</name>
    <name evidence="2" type="ORF">HCR03_11100</name>
</gene>
<evidence type="ECO:0000313" key="1">
    <source>
        <dbReference type="EMBL" id="MVB11115.1"/>
    </source>
</evidence>
<evidence type="ECO:0000313" key="2">
    <source>
        <dbReference type="EMBL" id="QNK39308.1"/>
    </source>
</evidence>
<organism evidence="1 3">
    <name type="scientific">Caproicibacter fermentans</name>
    <dbReference type="NCBI Taxonomy" id="2576756"/>
    <lineage>
        <taxon>Bacteria</taxon>
        <taxon>Bacillati</taxon>
        <taxon>Bacillota</taxon>
        <taxon>Clostridia</taxon>
        <taxon>Eubacteriales</taxon>
        <taxon>Acutalibacteraceae</taxon>
        <taxon>Caproicibacter</taxon>
    </lineage>
</organism>
<dbReference type="EMBL" id="VWXL01000052">
    <property type="protein sequence ID" value="MVB11115.1"/>
    <property type="molecule type" value="Genomic_DNA"/>
</dbReference>
<dbReference type="EMBL" id="CP060286">
    <property type="protein sequence ID" value="QNK39308.1"/>
    <property type="molecule type" value="Genomic_DNA"/>
</dbReference>
<dbReference type="AlphaFoldDB" id="A0A6N8HZV0"/>
<dbReference type="Proteomes" id="UP000469440">
    <property type="component" value="Unassembled WGS sequence"/>
</dbReference>
<dbReference type="RefSeq" id="WP_066645784.1">
    <property type="nucleotide sequence ID" value="NZ_CP060286.1"/>
</dbReference>
<accession>A0A7G8T6R7</accession>
<dbReference type="KEGG" id="cfem:HCR03_11100"/>
<proteinExistence type="predicted"/>
<reference evidence="2 4" key="2">
    <citation type="submission" date="2020-08" db="EMBL/GenBank/DDBJ databases">
        <title>The isolate Caproiciproducens sp. 7D4C2 produces n-caproate at mildly acidic conditions from hexoses: genome and rBOX comparison with related strains and chain-elongating bacteria.</title>
        <authorList>
            <person name="Esquivel-Elizondo S."/>
            <person name="Bagci C."/>
            <person name="Temovska M."/>
            <person name="Jeon B.S."/>
            <person name="Bessarab I."/>
            <person name="Williams R.B.H."/>
            <person name="Huson D.H."/>
            <person name="Angenent L.T."/>
        </authorList>
    </citation>
    <scope>NUCLEOTIDE SEQUENCE [LARGE SCALE GENOMIC DNA]</scope>
    <source>
        <strain evidence="2 4">7D4C2</strain>
    </source>
</reference>